<dbReference type="EMBL" id="JAVDBT010000026">
    <property type="protein sequence ID" value="MDQ2068168.1"/>
    <property type="molecule type" value="Genomic_DNA"/>
</dbReference>
<dbReference type="NCBIfam" id="TIGR02283">
    <property type="entry name" value="MltB_2"/>
    <property type="match status" value="1"/>
</dbReference>
<dbReference type="InterPro" id="IPR036366">
    <property type="entry name" value="PGBDSf"/>
</dbReference>
<keyword evidence="5" id="KW-1185">Reference proteome</keyword>
<dbReference type="InterPro" id="IPR036365">
    <property type="entry name" value="PGBD-like_sf"/>
</dbReference>
<protein>
    <submittedName>
        <fullName evidence="4">Lytic murein transglycosylase</fullName>
    </submittedName>
</protein>
<accession>A0ABU0W2M7</accession>
<sequence>MFNRRAFSLLSLAALTAACVPSGRGSAPRGPSGQTPPPRPVPNAGWDAWVEGYKTRAAARGIAPGVINTAFRGAGFLPDVIEKDRNQTEFKRSTEDYLNIAASDERVSMGRQQFGAYRGVLNALESRYGVDAQIIAAVWGLESFFGTRRGNVPVISALSTLAYEGRRGAFFESQLTAALKILQRGDTTPGQMVGSWAGAMGHTQFIPTSYLEYAVDYTGDGRADIWSDDPTDSLASTAAYLSRSGWNRSLPWGMEVSLPSGFNPGLLGRGKGKSAAEWQTLGVRAVSGRGLVPGSILAPGGIGGPAFLLTQNFNAILRYNNAENYALGVGHLSDRLAGAGPLAAAFGPDANGLTKADRQELQRLLTARGFDTEGSDGVIGAKSKAAIERFQASRGLAVTGVPSADLLRILRS</sequence>
<dbReference type="SUPFAM" id="SSF47090">
    <property type="entry name" value="PGBD-like"/>
    <property type="match status" value="1"/>
</dbReference>
<feature type="domain" description="Peptidoglycan binding-like" evidence="2">
    <location>
        <begin position="356"/>
        <end position="410"/>
    </location>
</feature>
<dbReference type="Gene3D" id="1.10.530.10">
    <property type="match status" value="1"/>
</dbReference>
<dbReference type="InterPro" id="IPR043426">
    <property type="entry name" value="MltB-like"/>
</dbReference>
<proteinExistence type="predicted"/>
<dbReference type="Gene3D" id="1.10.101.10">
    <property type="entry name" value="PGBD-like superfamily/PGBD"/>
    <property type="match status" value="1"/>
</dbReference>
<dbReference type="Pfam" id="PF01471">
    <property type="entry name" value="PG_binding_1"/>
    <property type="match status" value="1"/>
</dbReference>
<dbReference type="Gene3D" id="1.10.8.350">
    <property type="entry name" value="Bacterial muramidase"/>
    <property type="match status" value="1"/>
</dbReference>
<dbReference type="InterPro" id="IPR023346">
    <property type="entry name" value="Lysozyme-like_dom_sf"/>
</dbReference>
<feature type="domain" description="Transglycosylase SLT" evidence="3">
    <location>
        <begin position="47"/>
        <end position="334"/>
    </location>
</feature>
<dbReference type="Pfam" id="PF13406">
    <property type="entry name" value="SLT_2"/>
    <property type="match status" value="1"/>
</dbReference>
<organism evidence="4 5">
    <name type="scientific">Pseudogemmobacter lacusdianii</name>
    <dbReference type="NCBI Taxonomy" id="3069608"/>
    <lineage>
        <taxon>Bacteria</taxon>
        <taxon>Pseudomonadati</taxon>
        <taxon>Pseudomonadota</taxon>
        <taxon>Alphaproteobacteria</taxon>
        <taxon>Rhodobacterales</taxon>
        <taxon>Paracoccaceae</taxon>
        <taxon>Pseudogemmobacter</taxon>
    </lineage>
</organism>
<evidence type="ECO:0000259" key="3">
    <source>
        <dbReference type="Pfam" id="PF13406"/>
    </source>
</evidence>
<evidence type="ECO:0000313" key="5">
    <source>
        <dbReference type="Proteomes" id="UP001239680"/>
    </source>
</evidence>
<dbReference type="RefSeq" id="WP_306681875.1">
    <property type="nucleotide sequence ID" value="NZ_JAVDBT010000026.1"/>
</dbReference>
<evidence type="ECO:0000313" key="4">
    <source>
        <dbReference type="EMBL" id="MDQ2068168.1"/>
    </source>
</evidence>
<dbReference type="PROSITE" id="PS51257">
    <property type="entry name" value="PROKAR_LIPOPROTEIN"/>
    <property type="match status" value="1"/>
</dbReference>
<dbReference type="InterPro" id="IPR031304">
    <property type="entry name" value="SLT_2"/>
</dbReference>
<dbReference type="InterPro" id="IPR011970">
    <property type="entry name" value="MltB_2"/>
</dbReference>
<dbReference type="PANTHER" id="PTHR30163">
    <property type="entry name" value="MEMBRANE-BOUND LYTIC MUREIN TRANSGLYCOSYLASE B"/>
    <property type="match status" value="1"/>
</dbReference>
<dbReference type="InterPro" id="IPR002477">
    <property type="entry name" value="Peptidoglycan-bd-like"/>
</dbReference>
<comment type="caution">
    <text evidence="4">The sequence shown here is derived from an EMBL/GenBank/DDBJ whole genome shotgun (WGS) entry which is preliminary data.</text>
</comment>
<gene>
    <name evidence="4" type="ORF">Q9295_17505</name>
</gene>
<dbReference type="SUPFAM" id="SSF53955">
    <property type="entry name" value="Lysozyme-like"/>
    <property type="match status" value="1"/>
</dbReference>
<dbReference type="Proteomes" id="UP001239680">
    <property type="component" value="Unassembled WGS sequence"/>
</dbReference>
<feature type="region of interest" description="Disordered" evidence="1">
    <location>
        <begin position="21"/>
        <end position="45"/>
    </location>
</feature>
<evidence type="ECO:0000256" key="1">
    <source>
        <dbReference type="SAM" id="MobiDB-lite"/>
    </source>
</evidence>
<dbReference type="PANTHER" id="PTHR30163:SF8">
    <property type="entry name" value="LYTIC MUREIN TRANSGLYCOSYLASE"/>
    <property type="match status" value="1"/>
</dbReference>
<evidence type="ECO:0000259" key="2">
    <source>
        <dbReference type="Pfam" id="PF01471"/>
    </source>
</evidence>
<name>A0ABU0W2M7_9RHOB</name>
<feature type="compositionally biased region" description="Low complexity" evidence="1">
    <location>
        <begin position="21"/>
        <end position="33"/>
    </location>
</feature>
<dbReference type="CDD" id="cd13399">
    <property type="entry name" value="Slt35-like"/>
    <property type="match status" value="1"/>
</dbReference>
<reference evidence="4 5" key="1">
    <citation type="submission" date="2023-08" db="EMBL/GenBank/DDBJ databases">
        <title>Characterization of two Paracoccaceae strains isolated from Phycosphere and proposal of Xinfangfangia lacusdiani sp. nov.</title>
        <authorList>
            <person name="Deng Y."/>
            <person name="Zhang Y.Q."/>
        </authorList>
    </citation>
    <scope>NUCLEOTIDE SEQUENCE [LARGE SCALE GENOMIC DNA]</scope>
    <source>
        <strain evidence="4 5">CPCC 101601</strain>
    </source>
</reference>